<feature type="region of interest" description="Disordered" evidence="1">
    <location>
        <begin position="1"/>
        <end position="20"/>
    </location>
</feature>
<reference evidence="2" key="1">
    <citation type="journal article" date="2014" name="Int. J. Syst. Evol. Microbiol.">
        <title>Complete genome sequence of Corynebacterium casei LMG S-19264T (=DSM 44701T), isolated from a smear-ripened cheese.</title>
        <authorList>
            <consortium name="US DOE Joint Genome Institute (JGI-PGF)"/>
            <person name="Walter F."/>
            <person name="Albersmeier A."/>
            <person name="Kalinowski J."/>
            <person name="Ruckert C."/>
        </authorList>
    </citation>
    <scope>NUCLEOTIDE SEQUENCE</scope>
    <source>
        <strain evidence="2">JCM 17820</strain>
    </source>
</reference>
<feature type="compositionally biased region" description="Basic and acidic residues" evidence="1">
    <location>
        <begin position="8"/>
        <end position="20"/>
    </location>
</feature>
<accession>A0A830GGX1</accession>
<evidence type="ECO:0000256" key="1">
    <source>
        <dbReference type="SAM" id="MobiDB-lite"/>
    </source>
</evidence>
<gene>
    <name evidence="2" type="ORF">GCM10009030_08070</name>
</gene>
<name>A0A830GGX1_9EURY</name>
<reference evidence="2" key="2">
    <citation type="submission" date="2020-09" db="EMBL/GenBank/DDBJ databases">
        <authorList>
            <person name="Sun Q."/>
            <person name="Ohkuma M."/>
        </authorList>
    </citation>
    <scope>NUCLEOTIDE SEQUENCE</scope>
    <source>
        <strain evidence="2">JCM 17820</strain>
    </source>
</reference>
<proteinExistence type="predicted"/>
<evidence type="ECO:0000313" key="3">
    <source>
        <dbReference type="Proteomes" id="UP000605784"/>
    </source>
</evidence>
<dbReference type="AlphaFoldDB" id="A0A830GGX1"/>
<comment type="caution">
    <text evidence="2">The sequence shown here is derived from an EMBL/GenBank/DDBJ whole genome shotgun (WGS) entry which is preliminary data.</text>
</comment>
<keyword evidence="3" id="KW-1185">Reference proteome</keyword>
<dbReference type="EMBL" id="BMOU01000001">
    <property type="protein sequence ID" value="GGN88400.1"/>
    <property type="molecule type" value="Genomic_DNA"/>
</dbReference>
<evidence type="ECO:0000313" key="2">
    <source>
        <dbReference type="EMBL" id="GGN88400.1"/>
    </source>
</evidence>
<organism evidence="2 3">
    <name type="scientific">Haloarcula pellucida</name>
    <dbReference type="NCBI Taxonomy" id="1427151"/>
    <lineage>
        <taxon>Archaea</taxon>
        <taxon>Methanobacteriati</taxon>
        <taxon>Methanobacteriota</taxon>
        <taxon>Stenosarchaea group</taxon>
        <taxon>Halobacteria</taxon>
        <taxon>Halobacteriales</taxon>
        <taxon>Haloarculaceae</taxon>
        <taxon>Haloarcula</taxon>
    </lineage>
</organism>
<dbReference type="RefSeq" id="WP_188994773.1">
    <property type="nucleotide sequence ID" value="NZ_BMOU01000001.1"/>
</dbReference>
<protein>
    <submittedName>
        <fullName evidence="2">Uncharacterized protein</fullName>
    </submittedName>
</protein>
<sequence length="86" mass="9409">MSNRQSPSKRDSGETTQHDHLEAIFVKVTGTDELVEEQARSASVSREITFEADGRSQTLSESVSAMIRDDGLGETFADPETDMSSD</sequence>
<dbReference type="Proteomes" id="UP000605784">
    <property type="component" value="Unassembled WGS sequence"/>
</dbReference>